<keyword evidence="1" id="KW-0472">Membrane</keyword>
<evidence type="ECO:0000313" key="3">
    <source>
        <dbReference type="Proteomes" id="UP000812287"/>
    </source>
</evidence>
<dbReference type="GeneID" id="66100578"/>
<name>A0A9P8ARK4_9AGAR</name>
<proteinExistence type="predicted"/>
<protein>
    <submittedName>
        <fullName evidence="2">Uncharacterized protein</fullName>
    </submittedName>
</protein>
<evidence type="ECO:0000313" key="2">
    <source>
        <dbReference type="EMBL" id="KAG7445190.1"/>
    </source>
</evidence>
<evidence type="ECO:0000256" key="1">
    <source>
        <dbReference type="SAM" id="Phobius"/>
    </source>
</evidence>
<accession>A0A9P8ARK4</accession>
<dbReference type="OrthoDB" id="3038148at2759"/>
<dbReference type="Proteomes" id="UP000812287">
    <property type="component" value="Unassembled WGS sequence"/>
</dbReference>
<dbReference type="RefSeq" id="XP_043038690.1">
    <property type="nucleotide sequence ID" value="XM_043178290.1"/>
</dbReference>
<dbReference type="AlphaFoldDB" id="A0A9P8ARK4"/>
<keyword evidence="1" id="KW-1133">Transmembrane helix</keyword>
<feature type="transmembrane region" description="Helical" evidence="1">
    <location>
        <begin position="65"/>
        <end position="83"/>
    </location>
</feature>
<keyword evidence="1" id="KW-0812">Transmembrane</keyword>
<reference evidence="2" key="1">
    <citation type="submission" date="2020-11" db="EMBL/GenBank/DDBJ databases">
        <title>Adaptations for nitrogen fixation in a non-lichenized fungal sporocarp promotes dispersal by wood-feeding termites.</title>
        <authorList>
            <consortium name="DOE Joint Genome Institute"/>
            <person name="Koch R.A."/>
            <person name="Yoon G."/>
            <person name="Arayal U."/>
            <person name="Lail K."/>
            <person name="Amirebrahimi M."/>
            <person name="Labutti K."/>
            <person name="Lipzen A."/>
            <person name="Riley R."/>
            <person name="Barry K."/>
            <person name="Henrissat B."/>
            <person name="Grigoriev I.V."/>
            <person name="Herr J.R."/>
            <person name="Aime M.C."/>
        </authorList>
    </citation>
    <scope>NUCLEOTIDE SEQUENCE</scope>
    <source>
        <strain evidence="2">MCA 3950</strain>
    </source>
</reference>
<gene>
    <name evidence="2" type="ORF">BT62DRAFT_1025760</name>
</gene>
<keyword evidence="3" id="KW-1185">Reference proteome</keyword>
<organism evidence="2 3">
    <name type="scientific">Guyanagaster necrorhizus</name>
    <dbReference type="NCBI Taxonomy" id="856835"/>
    <lineage>
        <taxon>Eukaryota</taxon>
        <taxon>Fungi</taxon>
        <taxon>Dikarya</taxon>
        <taxon>Basidiomycota</taxon>
        <taxon>Agaricomycotina</taxon>
        <taxon>Agaricomycetes</taxon>
        <taxon>Agaricomycetidae</taxon>
        <taxon>Agaricales</taxon>
        <taxon>Marasmiineae</taxon>
        <taxon>Physalacriaceae</taxon>
        <taxon>Guyanagaster</taxon>
    </lineage>
</organism>
<comment type="caution">
    <text evidence="2">The sequence shown here is derived from an EMBL/GenBank/DDBJ whole genome shotgun (WGS) entry which is preliminary data.</text>
</comment>
<dbReference type="EMBL" id="MU250537">
    <property type="protein sequence ID" value="KAG7445190.1"/>
    <property type="molecule type" value="Genomic_DNA"/>
</dbReference>
<sequence>MSKGLDADLNSMILYSLLNGIYTGIVAVALWNIYLALLDSLGPAMAHCFASCIFSGFCNYILYSSFALASILWCTLLIIYYIITVAQAGNEVGEYFDILAAIARGIAPTLLVGQVAAGHAHPDDSWQGSTISSSLHFGTHSGDHDSQQDSIMNGDLEAQQMIDDEYGHHTAVDSQEDIGINSSEGIIHRDYNGLEVLEIQV</sequence>
<feature type="transmembrane region" description="Helical" evidence="1">
    <location>
        <begin position="12"/>
        <end position="34"/>
    </location>
</feature>